<gene>
    <name evidence="1" type="ORF">O1433_05045</name>
</gene>
<proteinExistence type="predicted"/>
<evidence type="ECO:0000313" key="1">
    <source>
        <dbReference type="EMBL" id="MCZ2686864.1"/>
    </source>
</evidence>
<sequence length="398" mass="47916">MSTFRSIEELVKSLDREKELLKEMFAKRKSLSFRYDYALEMTDYKEERIRYLIDYGVIRDTGDFLEMEDIYLKFFEDILEVNEEINVSYVQDYLVRLNENIDYYLKENNEKRKYNYQREVKRCLKNIALTTVRNVLDLKRNMDNTYKNEPNYQIKKAKLTRLSEKLRNISLLITKCEELIDHQQPVFFRIAMDVQMQDVVSDVKLQLNDSYHNLLEIHRQIVHYLNLIDYQNRIFEKIRKLKYLKDQFLLEENTNIRQVLSGRNPVWMEPQINYRIKLSVDALRTSDEAFQIIRKLAARQKIRKNTLKNLAAPIPEGYLDGQSEVVDMVNLQEVYNAFEASGAHLFYFVMNYRYRKDVTSEDKLIYFCQLASQYADRLNFTECYEHSGEVEYPIIYPK</sequence>
<accession>A0A9Q4JFG8</accession>
<comment type="caution">
    <text evidence="1">The sequence shown here is derived from an EMBL/GenBank/DDBJ whole genome shotgun (WGS) entry which is preliminary data.</text>
</comment>
<dbReference type="EMBL" id="JAPTZU010000002">
    <property type="protein sequence ID" value="MCZ2686864.1"/>
    <property type="molecule type" value="Genomic_DNA"/>
</dbReference>
<protein>
    <submittedName>
        <fullName evidence="1">Uncharacterized protein</fullName>
    </submittedName>
</protein>
<name>A0A9Q4JFG8_BACFG</name>
<dbReference type="RefSeq" id="WP_032540706.1">
    <property type="nucleotide sequence ID" value="NZ_CP037440.1"/>
</dbReference>
<evidence type="ECO:0000313" key="2">
    <source>
        <dbReference type="Proteomes" id="UP001079672"/>
    </source>
</evidence>
<reference evidence="1" key="1">
    <citation type="submission" date="2022-12" db="EMBL/GenBank/DDBJ databases">
        <title>Development of a Multilocus Sequence Typing Scheme for Bacteroides fragilis Based on Whole Genome Sequencing Data and Clinical Application.</title>
        <authorList>
            <person name="Nielsen F.D."/>
            <person name="Justesen U.S."/>
        </authorList>
    </citation>
    <scope>NUCLEOTIDE SEQUENCE</scope>
    <source>
        <strain evidence="1">BF_AM_ODE_DK_2015_4</strain>
    </source>
</reference>
<dbReference type="Proteomes" id="UP001079672">
    <property type="component" value="Unassembled WGS sequence"/>
</dbReference>
<organism evidence="1 2">
    <name type="scientific">Bacteroides fragilis</name>
    <dbReference type="NCBI Taxonomy" id="817"/>
    <lineage>
        <taxon>Bacteria</taxon>
        <taxon>Pseudomonadati</taxon>
        <taxon>Bacteroidota</taxon>
        <taxon>Bacteroidia</taxon>
        <taxon>Bacteroidales</taxon>
        <taxon>Bacteroidaceae</taxon>
        <taxon>Bacteroides</taxon>
    </lineage>
</organism>
<dbReference type="AlphaFoldDB" id="A0A9Q4JFG8"/>